<dbReference type="Gene3D" id="2.60.120.370">
    <property type="entry name" value="YhcH/YjgK/YiaL"/>
    <property type="match status" value="1"/>
</dbReference>
<dbReference type="Proteomes" id="UP000813018">
    <property type="component" value="Unassembled WGS sequence"/>
</dbReference>
<name>A0ABS7CSQ2_9BACT</name>
<sequence>MVLDKLANAQRYYTLHPLFEKAFAYLRDTDLAKVPTGVHEIEGRKLFAIVSEGAGVTEQEYKLEVHRKYIDIQYVIAGTDHMGWKDLAQCEMPNDPYNEARDAAFFPDKTESWFYVPAGSFTIFYPDDAHAAMVTGENVVRKVVLKIAVERK</sequence>
<evidence type="ECO:0000313" key="2">
    <source>
        <dbReference type="Proteomes" id="UP000813018"/>
    </source>
</evidence>
<dbReference type="PANTHER" id="PTHR34986">
    <property type="entry name" value="EVOLVED BETA-GALACTOSIDASE SUBUNIT BETA"/>
    <property type="match status" value="1"/>
</dbReference>
<comment type="caution">
    <text evidence="1">The sequence shown here is derived from an EMBL/GenBank/DDBJ whole genome shotgun (WGS) entry which is preliminary data.</text>
</comment>
<dbReference type="EMBL" id="JAHYXK010000004">
    <property type="protein sequence ID" value="MBW7466815.1"/>
    <property type="molecule type" value="Genomic_DNA"/>
</dbReference>
<dbReference type="NCBIfam" id="TIGR00022">
    <property type="entry name" value="YhcH/YjgK/YiaL family protein"/>
    <property type="match status" value="1"/>
</dbReference>
<evidence type="ECO:0000313" key="1">
    <source>
        <dbReference type="EMBL" id="MBW7466815.1"/>
    </source>
</evidence>
<dbReference type="PANTHER" id="PTHR34986:SF1">
    <property type="entry name" value="PROTEIN YIAL"/>
    <property type="match status" value="1"/>
</dbReference>
<dbReference type="InterPro" id="IPR004375">
    <property type="entry name" value="NanQ/TabA/YiaL"/>
</dbReference>
<gene>
    <name evidence="1" type="ORF">K0O23_07025</name>
</gene>
<dbReference type="InterPro" id="IPR037012">
    <property type="entry name" value="NanQ/TabA/YiaL_sf"/>
</dbReference>
<proteinExistence type="predicted"/>
<dbReference type="RefSeq" id="WP_219876693.1">
    <property type="nucleotide sequence ID" value="NZ_JAHYXK010000004.1"/>
</dbReference>
<reference evidence="1 2" key="1">
    <citation type="journal article" date="2016" name="Int. J. Syst. Evol. Microbiol.">
        <title>Pontibacter aydingkolensis sp. nov., isolated from soil of a salt lake.</title>
        <authorList>
            <person name="Osman G."/>
            <person name="Zhang T."/>
            <person name="Lou K."/>
            <person name="Gao Y."/>
            <person name="Chang W."/>
            <person name="Lin Q."/>
            <person name="Yang H.M."/>
            <person name="Huo X.D."/>
            <person name="Wang N."/>
        </authorList>
    </citation>
    <scope>NUCLEOTIDE SEQUENCE [LARGE SCALE GENOMIC DNA]</scope>
    <source>
        <strain evidence="1 2">KACC 19255</strain>
    </source>
</reference>
<dbReference type="Pfam" id="PF04074">
    <property type="entry name" value="DUF386"/>
    <property type="match status" value="1"/>
</dbReference>
<organism evidence="1 2">
    <name type="scientific">Pontibacter aydingkolensis</name>
    <dbReference type="NCBI Taxonomy" id="1911536"/>
    <lineage>
        <taxon>Bacteria</taxon>
        <taxon>Pseudomonadati</taxon>
        <taxon>Bacteroidota</taxon>
        <taxon>Cytophagia</taxon>
        <taxon>Cytophagales</taxon>
        <taxon>Hymenobacteraceae</taxon>
        <taxon>Pontibacter</taxon>
    </lineage>
</organism>
<protein>
    <submittedName>
        <fullName evidence="1">YhcH/YjgK/YiaL family protein</fullName>
    </submittedName>
</protein>
<dbReference type="SUPFAM" id="SSF51197">
    <property type="entry name" value="Clavaminate synthase-like"/>
    <property type="match status" value="1"/>
</dbReference>
<accession>A0ABS7CSQ2</accession>
<keyword evidence="2" id="KW-1185">Reference proteome</keyword>